<comment type="caution">
    <text evidence="2">The sequence shown here is derived from an EMBL/GenBank/DDBJ whole genome shotgun (WGS) entry which is preliminary data.</text>
</comment>
<organism evidence="2 3">
    <name type="scientific">Saitozyma podzolica</name>
    <dbReference type="NCBI Taxonomy" id="1890683"/>
    <lineage>
        <taxon>Eukaryota</taxon>
        <taxon>Fungi</taxon>
        <taxon>Dikarya</taxon>
        <taxon>Basidiomycota</taxon>
        <taxon>Agaricomycotina</taxon>
        <taxon>Tremellomycetes</taxon>
        <taxon>Tremellales</taxon>
        <taxon>Trimorphomycetaceae</taxon>
        <taxon>Saitozyma</taxon>
    </lineage>
</organism>
<dbReference type="Proteomes" id="UP000279259">
    <property type="component" value="Unassembled WGS sequence"/>
</dbReference>
<gene>
    <name evidence="2" type="ORF">EHS25_005493</name>
</gene>
<evidence type="ECO:0000256" key="1">
    <source>
        <dbReference type="SAM" id="MobiDB-lite"/>
    </source>
</evidence>
<feature type="region of interest" description="Disordered" evidence="1">
    <location>
        <begin position="197"/>
        <end position="222"/>
    </location>
</feature>
<dbReference type="AlphaFoldDB" id="A0A427XYC2"/>
<reference evidence="2 3" key="1">
    <citation type="submission" date="2018-11" db="EMBL/GenBank/DDBJ databases">
        <title>Genome sequence of Saitozyma podzolica DSM 27192.</title>
        <authorList>
            <person name="Aliyu H."/>
            <person name="Gorte O."/>
            <person name="Ochsenreither K."/>
        </authorList>
    </citation>
    <scope>NUCLEOTIDE SEQUENCE [LARGE SCALE GENOMIC DNA]</scope>
    <source>
        <strain evidence="2 3">DSM 27192</strain>
    </source>
</reference>
<dbReference type="OrthoDB" id="10406283at2759"/>
<sequence>MGVGSAQSDTTSAATCRDAVAASTAWHRAVLPRFSRRRRLKSCEAGQRSRNVALALQHLQSLRTAPVRSGRPDRSGPFRRRPFLADARDAPIGYFTGSSSLYPHSCPRYVPNRERELRRIIKSTGGITQVTVAVRTIRGRDSGQKAKVDTVVVREQVPFRLIPRPALPRTPVLGTSVDFLPQDKRLLPRTKLLRLTSEGTGGTQAQWRRRSKGKGKALEAEAVGTGEDMDVDSDSAQASRFTQDKIERAAKRVATKAVGVSIGIEHLLETTAFIEDGRLLREIEIEMDGERSE</sequence>
<proteinExistence type="predicted"/>
<dbReference type="EMBL" id="RSCD01000023">
    <property type="protein sequence ID" value="RSH83878.1"/>
    <property type="molecule type" value="Genomic_DNA"/>
</dbReference>
<evidence type="ECO:0000313" key="3">
    <source>
        <dbReference type="Proteomes" id="UP000279259"/>
    </source>
</evidence>
<accession>A0A427XYC2</accession>
<protein>
    <submittedName>
        <fullName evidence="2">Uncharacterized protein</fullName>
    </submittedName>
</protein>
<keyword evidence="3" id="KW-1185">Reference proteome</keyword>
<evidence type="ECO:0000313" key="2">
    <source>
        <dbReference type="EMBL" id="RSH83878.1"/>
    </source>
</evidence>
<name>A0A427XYC2_9TREE</name>